<keyword evidence="3" id="KW-0804">Transcription</keyword>
<feature type="domain" description="HTH arsR-type" evidence="4">
    <location>
        <begin position="1"/>
        <end position="90"/>
    </location>
</feature>
<evidence type="ECO:0000259" key="4">
    <source>
        <dbReference type="PROSITE" id="PS50987"/>
    </source>
</evidence>
<keyword evidence="1" id="KW-0805">Transcription regulation</keyword>
<protein>
    <recommendedName>
        <fullName evidence="4">HTH arsR-type domain-containing protein</fullName>
    </recommendedName>
</protein>
<sequence>MKQLAQFFKTLGDANRLLIIHAIGKGSLSVTEIIQATALSQTLVSFHLRALRNATIVETRRQGPFIFYNLVNPELYDLIGELSRVAGLESGITAETNPLHLVHGDGWVSGGRTK</sequence>
<dbReference type="InterPro" id="IPR051011">
    <property type="entry name" value="Metal_resp_trans_reg"/>
</dbReference>
<reference evidence="5" key="1">
    <citation type="submission" date="2020-12" db="EMBL/GenBank/DDBJ databases">
        <title>Desulfobium dissulfuricans gen. nov., sp. nov., a novel mesophilic, sulfate-reducing bacterium isolated from a deep-sea hydrothermal vent.</title>
        <authorList>
            <person name="Hashimoto Y."/>
            <person name="Tame A."/>
            <person name="Sawayama S."/>
            <person name="Miyazaki J."/>
            <person name="Takai K."/>
            <person name="Nakagawa S."/>
        </authorList>
    </citation>
    <scope>NUCLEOTIDE SEQUENCE</scope>
    <source>
        <strain evidence="5">GF1</strain>
    </source>
</reference>
<dbReference type="EMBL" id="AP024233">
    <property type="protein sequence ID" value="BCO08737.1"/>
    <property type="molecule type" value="Genomic_DNA"/>
</dbReference>
<dbReference type="KEGG" id="ddu:GF1_11130"/>
<dbReference type="InterPro" id="IPR001845">
    <property type="entry name" value="HTH_ArsR_DNA-bd_dom"/>
</dbReference>
<dbReference type="GO" id="GO:0003677">
    <property type="term" value="F:DNA binding"/>
    <property type="evidence" value="ECO:0007669"/>
    <property type="project" value="UniProtKB-KW"/>
</dbReference>
<evidence type="ECO:0000256" key="1">
    <source>
        <dbReference type="ARBA" id="ARBA00023015"/>
    </source>
</evidence>
<dbReference type="PANTHER" id="PTHR43132">
    <property type="entry name" value="ARSENICAL RESISTANCE OPERON REPRESSOR ARSR-RELATED"/>
    <property type="match status" value="1"/>
</dbReference>
<dbReference type="SUPFAM" id="SSF46785">
    <property type="entry name" value="Winged helix' DNA-binding domain"/>
    <property type="match status" value="1"/>
</dbReference>
<dbReference type="Pfam" id="PF01022">
    <property type="entry name" value="HTH_5"/>
    <property type="match status" value="1"/>
</dbReference>
<dbReference type="PROSITE" id="PS50987">
    <property type="entry name" value="HTH_ARSR_2"/>
    <property type="match status" value="1"/>
</dbReference>
<gene>
    <name evidence="5" type="ORF">GF1_11130</name>
</gene>
<dbReference type="NCBIfam" id="NF033788">
    <property type="entry name" value="HTH_metalloreg"/>
    <property type="match status" value="1"/>
</dbReference>
<evidence type="ECO:0000256" key="3">
    <source>
        <dbReference type="ARBA" id="ARBA00023163"/>
    </source>
</evidence>
<dbReference type="SMART" id="SM00418">
    <property type="entry name" value="HTH_ARSR"/>
    <property type="match status" value="1"/>
</dbReference>
<evidence type="ECO:0000313" key="5">
    <source>
        <dbReference type="EMBL" id="BCO08737.1"/>
    </source>
</evidence>
<dbReference type="CDD" id="cd00090">
    <property type="entry name" value="HTH_ARSR"/>
    <property type="match status" value="1"/>
</dbReference>
<accession>A0A915U563</accession>
<keyword evidence="2" id="KW-0238">DNA-binding</keyword>
<name>A0A915U563_9BACT</name>
<dbReference type="InterPro" id="IPR011991">
    <property type="entry name" value="ArsR-like_HTH"/>
</dbReference>
<dbReference type="PRINTS" id="PR00778">
    <property type="entry name" value="HTHARSR"/>
</dbReference>
<proteinExistence type="predicted"/>
<dbReference type="InterPro" id="IPR036390">
    <property type="entry name" value="WH_DNA-bd_sf"/>
</dbReference>
<keyword evidence="6" id="KW-1185">Reference proteome</keyword>
<dbReference type="PANTHER" id="PTHR43132:SF6">
    <property type="entry name" value="HTH-TYPE TRANSCRIPTIONAL REPRESSOR CZRA"/>
    <property type="match status" value="1"/>
</dbReference>
<dbReference type="AlphaFoldDB" id="A0A915U563"/>
<dbReference type="RefSeq" id="WP_267928638.1">
    <property type="nucleotide sequence ID" value="NZ_AP024233.1"/>
</dbReference>
<evidence type="ECO:0000256" key="2">
    <source>
        <dbReference type="ARBA" id="ARBA00023125"/>
    </source>
</evidence>
<dbReference type="InterPro" id="IPR036388">
    <property type="entry name" value="WH-like_DNA-bd_sf"/>
</dbReference>
<dbReference type="GO" id="GO:0003700">
    <property type="term" value="F:DNA-binding transcription factor activity"/>
    <property type="evidence" value="ECO:0007669"/>
    <property type="project" value="InterPro"/>
</dbReference>
<dbReference type="Proteomes" id="UP001063350">
    <property type="component" value="Chromosome"/>
</dbReference>
<dbReference type="Gene3D" id="1.10.10.10">
    <property type="entry name" value="Winged helix-like DNA-binding domain superfamily/Winged helix DNA-binding domain"/>
    <property type="match status" value="1"/>
</dbReference>
<evidence type="ECO:0000313" key="6">
    <source>
        <dbReference type="Proteomes" id="UP001063350"/>
    </source>
</evidence>
<organism evidence="5 6">
    <name type="scientific">Desulfolithobacter dissulfuricans</name>
    <dbReference type="NCBI Taxonomy" id="2795293"/>
    <lineage>
        <taxon>Bacteria</taxon>
        <taxon>Pseudomonadati</taxon>
        <taxon>Thermodesulfobacteriota</taxon>
        <taxon>Desulfobulbia</taxon>
        <taxon>Desulfobulbales</taxon>
        <taxon>Desulfobulbaceae</taxon>
        <taxon>Desulfolithobacter</taxon>
    </lineage>
</organism>